<evidence type="ECO:0000256" key="4">
    <source>
        <dbReference type="ARBA" id="ARBA00022475"/>
    </source>
</evidence>
<evidence type="ECO:0000256" key="5">
    <source>
        <dbReference type="ARBA" id="ARBA00022692"/>
    </source>
</evidence>
<dbReference type="Pfam" id="PF03591">
    <property type="entry name" value="AzlC"/>
    <property type="match status" value="1"/>
</dbReference>
<evidence type="ECO:0000256" key="8">
    <source>
        <dbReference type="SAM" id="Phobius"/>
    </source>
</evidence>
<comment type="subcellular location">
    <subcellularLocation>
        <location evidence="1">Cell membrane</location>
        <topology evidence="1">Multi-pass membrane protein</topology>
    </subcellularLocation>
</comment>
<evidence type="ECO:0000256" key="1">
    <source>
        <dbReference type="ARBA" id="ARBA00004651"/>
    </source>
</evidence>
<dbReference type="InterPro" id="IPR011606">
    <property type="entry name" value="Brnchd-chn_aa_trnsp_permease"/>
</dbReference>
<keyword evidence="3" id="KW-0813">Transport</keyword>
<sequence length="226" mass="22741">MIAHAARSRRAGEIASIAGSVLLVGVSYGALADGAHLPLWFVLLLACTVLGASSELVFVGAIAGGASPVLAVVGALLLNLRNGLYGVSVARFLPRGATRLLDAHLVNDETAAYGLAQPDAGTGRRAFRVLGVAIAVAWPAGAALGVLLGRSVPDPSSLGLDAVFPAILLAMLIGVVRDLRTGGLALGGAAAAVAVTPVVATGIAPLVALSVLVPGMLRGAWRRRRR</sequence>
<evidence type="ECO:0000256" key="2">
    <source>
        <dbReference type="ARBA" id="ARBA00010735"/>
    </source>
</evidence>
<proteinExistence type="inferred from homology"/>
<comment type="caution">
    <text evidence="9">The sequence shown here is derived from an EMBL/GenBank/DDBJ whole genome shotgun (WGS) entry which is preliminary data.</text>
</comment>
<keyword evidence="4" id="KW-1003">Cell membrane</keyword>
<keyword evidence="6 8" id="KW-1133">Transmembrane helix</keyword>
<accession>A0ABS1B8M1</accession>
<feature type="transmembrane region" description="Helical" evidence="8">
    <location>
        <begin position="12"/>
        <end position="31"/>
    </location>
</feature>
<keyword evidence="10" id="KW-1185">Reference proteome</keyword>
<evidence type="ECO:0000256" key="6">
    <source>
        <dbReference type="ARBA" id="ARBA00022989"/>
    </source>
</evidence>
<evidence type="ECO:0000256" key="7">
    <source>
        <dbReference type="ARBA" id="ARBA00023136"/>
    </source>
</evidence>
<gene>
    <name evidence="9" type="ORF">I8D64_02775</name>
</gene>
<comment type="similarity">
    <text evidence="2">Belongs to the AzlC family.</text>
</comment>
<name>A0ABS1B8M1_9MICO</name>
<feature type="transmembrane region" description="Helical" evidence="8">
    <location>
        <begin position="37"/>
        <end position="53"/>
    </location>
</feature>
<feature type="transmembrane region" description="Helical" evidence="8">
    <location>
        <begin position="158"/>
        <end position="176"/>
    </location>
</feature>
<evidence type="ECO:0000313" key="10">
    <source>
        <dbReference type="Proteomes" id="UP000612352"/>
    </source>
</evidence>
<reference evidence="9 10" key="1">
    <citation type="submission" date="2020-12" db="EMBL/GenBank/DDBJ databases">
        <title>Brachybacterium sp. MASK1Z-5, whole genome shotgun sequence.</title>
        <authorList>
            <person name="Tuo L."/>
        </authorList>
    </citation>
    <scope>NUCLEOTIDE SEQUENCE [LARGE SCALE GENOMIC DNA]</scope>
    <source>
        <strain evidence="9 10">MASK1Z-5</strain>
    </source>
</reference>
<protein>
    <submittedName>
        <fullName evidence="9">AzlC family ABC transporter permease</fullName>
    </submittedName>
</protein>
<keyword evidence="7 8" id="KW-0472">Membrane</keyword>
<feature type="transmembrane region" description="Helical" evidence="8">
    <location>
        <begin position="58"/>
        <end position="78"/>
    </location>
</feature>
<feature type="transmembrane region" description="Helical" evidence="8">
    <location>
        <begin position="126"/>
        <end position="146"/>
    </location>
</feature>
<dbReference type="PANTHER" id="PTHR34979">
    <property type="entry name" value="INNER MEMBRANE PROTEIN YGAZ"/>
    <property type="match status" value="1"/>
</dbReference>
<dbReference type="Proteomes" id="UP000612352">
    <property type="component" value="Unassembled WGS sequence"/>
</dbReference>
<dbReference type="EMBL" id="JAEDAJ010000001">
    <property type="protein sequence ID" value="MBK0330325.1"/>
    <property type="molecule type" value="Genomic_DNA"/>
</dbReference>
<evidence type="ECO:0000256" key="3">
    <source>
        <dbReference type="ARBA" id="ARBA00022448"/>
    </source>
</evidence>
<feature type="transmembrane region" description="Helical" evidence="8">
    <location>
        <begin position="188"/>
        <end position="217"/>
    </location>
</feature>
<dbReference type="PANTHER" id="PTHR34979:SF1">
    <property type="entry name" value="INNER MEMBRANE PROTEIN YGAZ"/>
    <property type="match status" value="1"/>
</dbReference>
<evidence type="ECO:0000313" key="9">
    <source>
        <dbReference type="EMBL" id="MBK0330325.1"/>
    </source>
</evidence>
<keyword evidence="5 8" id="KW-0812">Transmembrane</keyword>
<organism evidence="9 10">
    <name type="scientific">Brachybacterium halotolerans</name>
    <dbReference type="NCBI Taxonomy" id="2795215"/>
    <lineage>
        <taxon>Bacteria</taxon>
        <taxon>Bacillati</taxon>
        <taxon>Actinomycetota</taxon>
        <taxon>Actinomycetes</taxon>
        <taxon>Micrococcales</taxon>
        <taxon>Dermabacteraceae</taxon>
        <taxon>Brachybacterium</taxon>
    </lineage>
</organism>